<keyword evidence="6" id="KW-1185">Reference proteome</keyword>
<dbReference type="GO" id="GO:0003700">
    <property type="term" value="F:DNA-binding transcription factor activity"/>
    <property type="evidence" value="ECO:0007669"/>
    <property type="project" value="InterPro"/>
</dbReference>
<evidence type="ECO:0000313" key="6">
    <source>
        <dbReference type="Proteomes" id="UP000653674"/>
    </source>
</evidence>
<proteinExistence type="predicted"/>
<dbReference type="CDD" id="cd07377">
    <property type="entry name" value="WHTH_GntR"/>
    <property type="match status" value="1"/>
</dbReference>
<dbReference type="AlphaFoldDB" id="A0A8J3PLQ3"/>
<dbReference type="InterPro" id="IPR036388">
    <property type="entry name" value="WH-like_DNA-bd_sf"/>
</dbReference>
<dbReference type="PRINTS" id="PR00035">
    <property type="entry name" value="HTHGNTR"/>
</dbReference>
<dbReference type="SUPFAM" id="SSF48008">
    <property type="entry name" value="GntR ligand-binding domain-like"/>
    <property type="match status" value="1"/>
</dbReference>
<dbReference type="GO" id="GO:0003677">
    <property type="term" value="F:DNA binding"/>
    <property type="evidence" value="ECO:0007669"/>
    <property type="project" value="UniProtKB-KW"/>
</dbReference>
<dbReference type="Proteomes" id="UP000653674">
    <property type="component" value="Unassembled WGS sequence"/>
</dbReference>
<gene>
    <name evidence="5" type="ORF">Pfl04_14870</name>
</gene>
<evidence type="ECO:0000259" key="4">
    <source>
        <dbReference type="PROSITE" id="PS50949"/>
    </source>
</evidence>
<evidence type="ECO:0000256" key="3">
    <source>
        <dbReference type="ARBA" id="ARBA00023163"/>
    </source>
</evidence>
<dbReference type="Pfam" id="PF00392">
    <property type="entry name" value="GntR"/>
    <property type="match status" value="1"/>
</dbReference>
<organism evidence="5 6">
    <name type="scientific">Planosporangium flavigriseum</name>
    <dbReference type="NCBI Taxonomy" id="373681"/>
    <lineage>
        <taxon>Bacteria</taxon>
        <taxon>Bacillati</taxon>
        <taxon>Actinomycetota</taxon>
        <taxon>Actinomycetes</taxon>
        <taxon>Micromonosporales</taxon>
        <taxon>Micromonosporaceae</taxon>
        <taxon>Planosporangium</taxon>
    </lineage>
</organism>
<dbReference type="InterPro" id="IPR000524">
    <property type="entry name" value="Tscrpt_reg_HTH_GntR"/>
</dbReference>
<dbReference type="InterPro" id="IPR036390">
    <property type="entry name" value="WH_DNA-bd_sf"/>
</dbReference>
<dbReference type="Pfam" id="PF07729">
    <property type="entry name" value="FCD"/>
    <property type="match status" value="1"/>
</dbReference>
<dbReference type="Gene3D" id="1.10.10.10">
    <property type="entry name" value="Winged helix-like DNA-binding domain superfamily/Winged helix DNA-binding domain"/>
    <property type="match status" value="1"/>
</dbReference>
<dbReference type="PANTHER" id="PTHR43537">
    <property type="entry name" value="TRANSCRIPTIONAL REGULATOR, GNTR FAMILY"/>
    <property type="match status" value="1"/>
</dbReference>
<evidence type="ECO:0000256" key="2">
    <source>
        <dbReference type="ARBA" id="ARBA00023125"/>
    </source>
</evidence>
<keyword evidence="3" id="KW-0804">Transcription</keyword>
<protein>
    <submittedName>
        <fullName evidence="5">GntR family transcriptional regulator</fullName>
    </submittedName>
</protein>
<reference evidence="5" key="1">
    <citation type="submission" date="2021-01" db="EMBL/GenBank/DDBJ databases">
        <title>Whole genome shotgun sequence of Planosporangium flavigriseum NBRC 105377.</title>
        <authorList>
            <person name="Komaki H."/>
            <person name="Tamura T."/>
        </authorList>
    </citation>
    <scope>NUCLEOTIDE SEQUENCE</scope>
    <source>
        <strain evidence="5">NBRC 105377</strain>
    </source>
</reference>
<keyword evidence="1" id="KW-0805">Transcription regulation</keyword>
<accession>A0A8J3PLQ3</accession>
<dbReference type="SMART" id="SM00895">
    <property type="entry name" value="FCD"/>
    <property type="match status" value="1"/>
</dbReference>
<dbReference type="PROSITE" id="PS50949">
    <property type="entry name" value="HTH_GNTR"/>
    <property type="match status" value="1"/>
</dbReference>
<evidence type="ECO:0000256" key="1">
    <source>
        <dbReference type="ARBA" id="ARBA00023015"/>
    </source>
</evidence>
<keyword evidence="2" id="KW-0238">DNA-binding</keyword>
<feature type="domain" description="HTH gntR-type" evidence="4">
    <location>
        <begin position="16"/>
        <end position="83"/>
    </location>
</feature>
<dbReference type="EMBL" id="BONU01000007">
    <property type="protein sequence ID" value="GIG73083.1"/>
    <property type="molecule type" value="Genomic_DNA"/>
</dbReference>
<dbReference type="Gene3D" id="1.20.120.530">
    <property type="entry name" value="GntR ligand-binding domain-like"/>
    <property type="match status" value="1"/>
</dbReference>
<dbReference type="SMART" id="SM00345">
    <property type="entry name" value="HTH_GNTR"/>
    <property type="match status" value="1"/>
</dbReference>
<comment type="caution">
    <text evidence="5">The sequence shown here is derived from an EMBL/GenBank/DDBJ whole genome shotgun (WGS) entry which is preliminary data.</text>
</comment>
<name>A0A8J3PLQ3_9ACTN</name>
<dbReference type="PANTHER" id="PTHR43537:SF49">
    <property type="entry name" value="TRANSCRIPTIONAL REGULATORY PROTEIN"/>
    <property type="match status" value="1"/>
</dbReference>
<dbReference type="InterPro" id="IPR011711">
    <property type="entry name" value="GntR_C"/>
</dbReference>
<sequence length="230" mass="26168">MRGKLPHTRRPVFNTMAMKDEIVRSLQERIISGDLEPGEKLSEQRLAREFGVSRQPVREALKALEIASLVTIERRRGTFVRGFTRTDVTNLYEVREGIEGMAARLCAIRGSKDVIVELEDMMQLMKHFVEVQDVEQYLASDEALHRLIFVGANNDRLVEHYNLLILHIQRQALGRIVGRRAGRINRSYLEVSAIVQAIRDGDGDRAESAMRIHVQSGRKELTGSLYGDTD</sequence>
<dbReference type="SUPFAM" id="SSF46785">
    <property type="entry name" value="Winged helix' DNA-binding domain"/>
    <property type="match status" value="1"/>
</dbReference>
<dbReference type="InterPro" id="IPR008920">
    <property type="entry name" value="TF_FadR/GntR_C"/>
</dbReference>
<evidence type="ECO:0000313" key="5">
    <source>
        <dbReference type="EMBL" id="GIG73083.1"/>
    </source>
</evidence>